<dbReference type="Proteomes" id="UP001597371">
    <property type="component" value="Unassembled WGS sequence"/>
</dbReference>
<accession>A0ABW5CHH5</accession>
<comment type="caution">
    <text evidence="1">The sequence shown here is derived from an EMBL/GenBank/DDBJ whole genome shotgun (WGS) entry which is preliminary data.</text>
</comment>
<dbReference type="SUPFAM" id="SSF48452">
    <property type="entry name" value="TPR-like"/>
    <property type="match status" value="1"/>
</dbReference>
<sequence length="182" mass="20811">MSEYSPDPQTVVDFWREAGPERWFSSEKAFDETIRQRFGDLHERALMGELDHWAEEPNGALALVIVLDQFSRNIHRGSAQMYAGDEKALQIARAALARGDHHRVGEDLNQFFAMPHMHSERLADQEECVGWMEEIGEANLVHAVDHRDIVARFGRFPHRNRILGRETTPEEQAFLDEGGFAG</sequence>
<keyword evidence="2" id="KW-1185">Reference proteome</keyword>
<dbReference type="InterPro" id="IPR011990">
    <property type="entry name" value="TPR-like_helical_dom_sf"/>
</dbReference>
<dbReference type="RefSeq" id="WP_209740011.1">
    <property type="nucleotide sequence ID" value="NZ_CP072611.1"/>
</dbReference>
<protein>
    <submittedName>
        <fullName evidence="1">DUF924 family protein</fullName>
    </submittedName>
</protein>
<evidence type="ECO:0000313" key="2">
    <source>
        <dbReference type="Proteomes" id="UP001597371"/>
    </source>
</evidence>
<dbReference type="Gene3D" id="1.25.40.10">
    <property type="entry name" value="Tetratricopeptide repeat domain"/>
    <property type="match status" value="1"/>
</dbReference>
<gene>
    <name evidence="1" type="ORF">ACFSKQ_04480</name>
</gene>
<dbReference type="InterPro" id="IPR010323">
    <property type="entry name" value="DUF924"/>
</dbReference>
<name>A0ABW5CHH5_9HYPH</name>
<organism evidence="1 2">
    <name type="scientific">Aureimonas populi</name>
    <dbReference type="NCBI Taxonomy" id="1701758"/>
    <lineage>
        <taxon>Bacteria</taxon>
        <taxon>Pseudomonadati</taxon>
        <taxon>Pseudomonadota</taxon>
        <taxon>Alphaproteobacteria</taxon>
        <taxon>Hyphomicrobiales</taxon>
        <taxon>Aurantimonadaceae</taxon>
        <taxon>Aureimonas</taxon>
    </lineage>
</organism>
<proteinExistence type="predicted"/>
<dbReference type="Gene3D" id="1.20.58.320">
    <property type="entry name" value="TPR-like"/>
    <property type="match status" value="1"/>
</dbReference>
<dbReference type="Pfam" id="PF06041">
    <property type="entry name" value="DUF924"/>
    <property type="match status" value="1"/>
</dbReference>
<dbReference type="EMBL" id="JBHUIJ010000005">
    <property type="protein sequence ID" value="MFD2236719.1"/>
    <property type="molecule type" value="Genomic_DNA"/>
</dbReference>
<reference evidence="2" key="1">
    <citation type="journal article" date="2019" name="Int. J. Syst. Evol. Microbiol.">
        <title>The Global Catalogue of Microorganisms (GCM) 10K type strain sequencing project: providing services to taxonomists for standard genome sequencing and annotation.</title>
        <authorList>
            <consortium name="The Broad Institute Genomics Platform"/>
            <consortium name="The Broad Institute Genome Sequencing Center for Infectious Disease"/>
            <person name="Wu L."/>
            <person name="Ma J."/>
        </authorList>
    </citation>
    <scope>NUCLEOTIDE SEQUENCE [LARGE SCALE GENOMIC DNA]</scope>
    <source>
        <strain evidence="2">ZS-35-S2</strain>
    </source>
</reference>
<evidence type="ECO:0000313" key="1">
    <source>
        <dbReference type="EMBL" id="MFD2236719.1"/>
    </source>
</evidence>